<evidence type="ECO:0000256" key="1">
    <source>
        <dbReference type="RuleBase" id="RU004003"/>
    </source>
</evidence>
<feature type="signal peptide" evidence="2">
    <location>
        <begin position="1"/>
        <end position="34"/>
    </location>
</feature>
<dbReference type="PANTHER" id="PTHR30332:SF17">
    <property type="entry name" value="TYPE IV PILIATION SYSTEM PROTEIN DR_0774-RELATED"/>
    <property type="match status" value="1"/>
</dbReference>
<keyword evidence="6" id="KW-1185">Reference proteome</keyword>
<dbReference type="InterPro" id="IPR050810">
    <property type="entry name" value="Bact_Secretion_Sys_Channel"/>
</dbReference>
<dbReference type="Proteomes" id="UP000239504">
    <property type="component" value="Unassembled WGS sequence"/>
</dbReference>
<sequence>MAERQKTNKAIMRIFSKGAPTLAAMLLIVQPSMAEPAASQKAITLDVDAATLIELPRAAETVFIANPEIADVQVPTPARVLVYAKKPGKTTIYTLLKNGAAESYALTVQHSKQAIGAAVREQAPGADVKVTSAPRGVSVSGTVGSPVEAQIVKGAVQQHIGEDEDMAFNVGVREPTQVNLQIRVAEVSKQVDKSFGLNWNAVFNDGKFAVGLLTGREPLASAAETIGDFSRSSTGVNSLGFGYRSDSGNVDVSGLLDALQAEGLVSILAEPNLTAVSGETATFLSGGEFPVPISQGFDQVTIEWKSFGVSVAFSPVVLDRDHISIKVRPEVSELSNQGAVTIGDIQIPAITVRRAETTVELASGQSFAIAGMFLNNTMNEVSNLPGLGNLPVLGALFRSTRFQRNESELVIVVTPYIVQPARRTSDIRLPNEDLVFANDLEQILLGRLKKGGGGLRDETNDEPHLTGPAGFILEQ</sequence>
<reference evidence="5 6" key="1">
    <citation type="submission" date="2017-12" db="EMBL/GenBank/DDBJ databases">
        <authorList>
            <person name="Hurst M.R.H."/>
        </authorList>
    </citation>
    <scope>NUCLEOTIDE SEQUENCE [LARGE SCALE GENOMIC DNA]</scope>
    <source>
        <strain evidence="5 6">SY-3-19</strain>
    </source>
</reference>
<comment type="similarity">
    <text evidence="1">Belongs to the bacterial secretin family.</text>
</comment>
<dbReference type="InterPro" id="IPR004846">
    <property type="entry name" value="T2SS/T3SS_dom"/>
</dbReference>
<protein>
    <submittedName>
        <fullName evidence="5">Pilus assembly protein</fullName>
    </submittedName>
</protein>
<evidence type="ECO:0000313" key="6">
    <source>
        <dbReference type="Proteomes" id="UP000239504"/>
    </source>
</evidence>
<accession>A0A2S7K5U5</accession>
<proteinExistence type="inferred from homology"/>
<evidence type="ECO:0000259" key="3">
    <source>
        <dbReference type="Pfam" id="PF00263"/>
    </source>
</evidence>
<feature type="domain" description="Pilus formation protein N-terminal" evidence="4">
    <location>
        <begin position="41"/>
        <end position="108"/>
    </location>
</feature>
<organism evidence="5 6">
    <name type="scientific">Hyphococcus luteus</name>
    <dbReference type="NCBI Taxonomy" id="2058213"/>
    <lineage>
        <taxon>Bacteria</taxon>
        <taxon>Pseudomonadati</taxon>
        <taxon>Pseudomonadota</taxon>
        <taxon>Alphaproteobacteria</taxon>
        <taxon>Parvularculales</taxon>
        <taxon>Parvularculaceae</taxon>
        <taxon>Hyphococcus</taxon>
    </lineage>
</organism>
<feature type="chain" id="PRO_5015578810" evidence="2">
    <location>
        <begin position="35"/>
        <end position="475"/>
    </location>
</feature>
<dbReference type="Pfam" id="PF13629">
    <property type="entry name" value="T2SS-T3SS_pil_N"/>
    <property type="match status" value="1"/>
</dbReference>
<dbReference type="Pfam" id="PF00263">
    <property type="entry name" value="Secretin"/>
    <property type="match status" value="1"/>
</dbReference>
<dbReference type="InterPro" id="IPR032789">
    <property type="entry name" value="T2SS-T3SS_pil_N"/>
</dbReference>
<name>A0A2S7K5U5_9PROT</name>
<comment type="caution">
    <text evidence="5">The sequence shown here is derived from an EMBL/GenBank/DDBJ whole genome shotgun (WGS) entry which is preliminary data.</text>
</comment>
<evidence type="ECO:0000313" key="5">
    <source>
        <dbReference type="EMBL" id="PQA87885.1"/>
    </source>
</evidence>
<dbReference type="PRINTS" id="PR00811">
    <property type="entry name" value="BCTERIALGSPD"/>
</dbReference>
<dbReference type="EMBL" id="PJCH01000005">
    <property type="protein sequence ID" value="PQA87885.1"/>
    <property type="molecule type" value="Genomic_DNA"/>
</dbReference>
<feature type="domain" description="Type II/III secretion system secretin-like" evidence="3">
    <location>
        <begin position="258"/>
        <end position="419"/>
    </location>
</feature>
<dbReference type="InterPro" id="IPR001775">
    <property type="entry name" value="GspD/PilQ"/>
</dbReference>
<dbReference type="AlphaFoldDB" id="A0A2S7K5U5"/>
<keyword evidence="2" id="KW-0732">Signal</keyword>
<dbReference type="GO" id="GO:0009306">
    <property type="term" value="P:protein secretion"/>
    <property type="evidence" value="ECO:0007669"/>
    <property type="project" value="InterPro"/>
</dbReference>
<gene>
    <name evidence="5" type="ORF">CW354_05920</name>
</gene>
<evidence type="ECO:0000256" key="2">
    <source>
        <dbReference type="SAM" id="SignalP"/>
    </source>
</evidence>
<dbReference type="PANTHER" id="PTHR30332">
    <property type="entry name" value="PROBABLE GENERAL SECRETION PATHWAY PROTEIN D"/>
    <property type="match status" value="1"/>
</dbReference>
<dbReference type="GO" id="GO:0015627">
    <property type="term" value="C:type II protein secretion system complex"/>
    <property type="evidence" value="ECO:0007669"/>
    <property type="project" value="TreeGrafter"/>
</dbReference>
<evidence type="ECO:0000259" key="4">
    <source>
        <dbReference type="Pfam" id="PF13629"/>
    </source>
</evidence>
<dbReference type="OrthoDB" id="9775455at2"/>